<evidence type="ECO:0000256" key="1">
    <source>
        <dbReference type="ARBA" id="ARBA00008857"/>
    </source>
</evidence>
<dbReference type="GO" id="GO:0015074">
    <property type="term" value="P:DNA integration"/>
    <property type="evidence" value="ECO:0007669"/>
    <property type="project" value="InterPro"/>
</dbReference>
<dbReference type="SUPFAM" id="SSF56349">
    <property type="entry name" value="DNA breaking-rejoining enzymes"/>
    <property type="match status" value="1"/>
</dbReference>
<dbReference type="InterPro" id="IPR002104">
    <property type="entry name" value="Integrase_catalytic"/>
</dbReference>
<dbReference type="InterPro" id="IPR013762">
    <property type="entry name" value="Integrase-like_cat_sf"/>
</dbReference>
<accession>A0A8S5P6C4</accession>
<dbReference type="InterPro" id="IPR010998">
    <property type="entry name" value="Integrase_recombinase_N"/>
</dbReference>
<dbReference type="GO" id="GO:0006310">
    <property type="term" value="P:DNA recombination"/>
    <property type="evidence" value="ECO:0007669"/>
    <property type="project" value="UniProtKB-KW"/>
</dbReference>
<keyword evidence="7" id="KW-1160">Virus entry into host cell</keyword>
<evidence type="ECO:0000259" key="8">
    <source>
        <dbReference type="PROSITE" id="PS51898"/>
    </source>
</evidence>
<evidence type="ECO:0000256" key="5">
    <source>
        <dbReference type="ARBA" id="ARBA00023125"/>
    </source>
</evidence>
<comment type="similarity">
    <text evidence="1">Belongs to the 'phage' integrase family.</text>
</comment>
<feature type="domain" description="Tyr recombinase" evidence="8">
    <location>
        <begin position="162"/>
        <end position="374"/>
    </location>
</feature>
<dbReference type="CDD" id="cd01189">
    <property type="entry name" value="INT_ICEBs1_C_like"/>
    <property type="match status" value="1"/>
</dbReference>
<dbReference type="GO" id="GO:0044826">
    <property type="term" value="P:viral genome integration into host DNA"/>
    <property type="evidence" value="ECO:0007669"/>
    <property type="project" value="UniProtKB-KW"/>
</dbReference>
<dbReference type="EMBL" id="BK015348">
    <property type="protein sequence ID" value="DAE02630.1"/>
    <property type="molecule type" value="Genomic_DNA"/>
</dbReference>
<dbReference type="InterPro" id="IPR050090">
    <property type="entry name" value="Tyrosine_recombinase_XerCD"/>
</dbReference>
<dbReference type="PANTHER" id="PTHR30349:SF91">
    <property type="entry name" value="INTA PROTEIN"/>
    <property type="match status" value="1"/>
</dbReference>
<dbReference type="Gene3D" id="3.30.160.60">
    <property type="entry name" value="Classic Zinc Finger"/>
    <property type="match status" value="1"/>
</dbReference>
<evidence type="ECO:0000256" key="7">
    <source>
        <dbReference type="ARBA" id="ARBA00023195"/>
    </source>
</evidence>
<protein>
    <recommendedName>
        <fullName evidence="2">Integrase</fullName>
    </recommendedName>
</protein>
<dbReference type="InterPro" id="IPR011010">
    <property type="entry name" value="DNA_brk_join_enz"/>
</dbReference>
<evidence type="ECO:0000256" key="2">
    <source>
        <dbReference type="ARBA" id="ARBA00016082"/>
    </source>
</evidence>
<organism evidence="9">
    <name type="scientific">Siphoviridae sp. ctTwu10</name>
    <dbReference type="NCBI Taxonomy" id="2825525"/>
    <lineage>
        <taxon>Viruses</taxon>
        <taxon>Duplodnaviria</taxon>
        <taxon>Heunggongvirae</taxon>
        <taxon>Uroviricota</taxon>
        <taxon>Caudoviricetes</taxon>
    </lineage>
</organism>
<reference evidence="9" key="1">
    <citation type="journal article" date="2021" name="Proc. Natl. Acad. Sci. U.S.A.">
        <title>A Catalog of Tens of Thousands of Viruses from Human Metagenomes Reveals Hidden Associations with Chronic Diseases.</title>
        <authorList>
            <person name="Tisza M.J."/>
            <person name="Buck C.B."/>
        </authorList>
    </citation>
    <scope>NUCLEOTIDE SEQUENCE</scope>
    <source>
        <strain evidence="9">CtTwu10</strain>
    </source>
</reference>
<sequence length="380" mass="43208">MGKSLDGRSLPRGISQRENGLYMARYMHGGKTYTLYNRSLSQLKKELTDLKSSLEHGVYIAEDKTKLNDWFDTWMSTYCEPTKKKATSDSYKAIWAAQIKDTSLGSTRLCDLRAEQIQEFLNGLAEDYTSKYILMIKVVLSLSIMAAYRLQKIPRPIMDFVKEPKGIDNETRAALTKAEQETFKEYIKGSYLETFFLCALYTGMRSGELRGLQWGDIDSKKGFITVQRTLHEEKGGTFRIDTPKTEAGIRTIPIVPQLAEVLKTQQAFYNNVKGNILHMGSNTDYVFTVGNNYPVTVQRMRRELQRIVDNIHADGKEFPDSLVLHELRHTFCSNCAMAGMAPKVLQKIMGHSNISVTLDTYTHVAEENKADEMQKIAMSI</sequence>
<dbReference type="Gene3D" id="1.10.443.10">
    <property type="entry name" value="Intergrase catalytic core"/>
    <property type="match status" value="1"/>
</dbReference>
<name>A0A8S5P6C4_9CAUD</name>
<evidence type="ECO:0000256" key="4">
    <source>
        <dbReference type="ARBA" id="ARBA00022801"/>
    </source>
</evidence>
<keyword evidence="4" id="KW-0378">Hydrolase</keyword>
<keyword evidence="7" id="KW-1179">Viral genome integration</keyword>
<dbReference type="PROSITE" id="PS51898">
    <property type="entry name" value="TYR_RECOMBINASE"/>
    <property type="match status" value="1"/>
</dbReference>
<evidence type="ECO:0000313" key="9">
    <source>
        <dbReference type="EMBL" id="DAE02630.1"/>
    </source>
</evidence>
<dbReference type="GO" id="GO:0003677">
    <property type="term" value="F:DNA binding"/>
    <property type="evidence" value="ECO:0007669"/>
    <property type="project" value="UniProtKB-KW"/>
</dbReference>
<dbReference type="GO" id="GO:0016740">
    <property type="term" value="F:transferase activity"/>
    <property type="evidence" value="ECO:0007669"/>
    <property type="project" value="UniProtKB-KW"/>
</dbReference>
<dbReference type="Pfam" id="PF00589">
    <property type="entry name" value="Phage_integrase"/>
    <property type="match status" value="1"/>
</dbReference>
<dbReference type="PANTHER" id="PTHR30349">
    <property type="entry name" value="PHAGE INTEGRASE-RELATED"/>
    <property type="match status" value="1"/>
</dbReference>
<dbReference type="GO" id="GO:0075713">
    <property type="term" value="P:establishment of integrated proviral latency"/>
    <property type="evidence" value="ECO:0007669"/>
    <property type="project" value="UniProtKB-KW"/>
</dbReference>
<dbReference type="GO" id="GO:0016787">
    <property type="term" value="F:hydrolase activity"/>
    <property type="evidence" value="ECO:0007669"/>
    <property type="project" value="UniProtKB-KW"/>
</dbReference>
<proteinExistence type="inferred from homology"/>
<keyword evidence="6" id="KW-0233">DNA recombination</keyword>
<evidence type="ECO:0000256" key="6">
    <source>
        <dbReference type="ARBA" id="ARBA00023172"/>
    </source>
</evidence>
<dbReference type="Gene3D" id="1.10.150.130">
    <property type="match status" value="1"/>
</dbReference>
<keyword evidence="7" id="KW-0229">DNA integration</keyword>
<keyword evidence="5" id="KW-0238">DNA-binding</keyword>
<keyword evidence="3" id="KW-0808">Transferase</keyword>
<evidence type="ECO:0000256" key="3">
    <source>
        <dbReference type="ARBA" id="ARBA00022679"/>
    </source>
</evidence>